<name>A0AAD6HI57_9EURO</name>
<organism evidence="1 2">
    <name type="scientific">Penicillium malachiteum</name>
    <dbReference type="NCBI Taxonomy" id="1324776"/>
    <lineage>
        <taxon>Eukaryota</taxon>
        <taxon>Fungi</taxon>
        <taxon>Dikarya</taxon>
        <taxon>Ascomycota</taxon>
        <taxon>Pezizomycotina</taxon>
        <taxon>Eurotiomycetes</taxon>
        <taxon>Eurotiomycetidae</taxon>
        <taxon>Eurotiales</taxon>
        <taxon>Aspergillaceae</taxon>
        <taxon>Penicillium</taxon>
    </lineage>
</organism>
<evidence type="ECO:0000313" key="2">
    <source>
        <dbReference type="Proteomes" id="UP001215712"/>
    </source>
</evidence>
<proteinExistence type="predicted"/>
<sequence>MIRLIATISAVLTGSSVLYFLVFHQRLSSRIEHTSQQGALSKSSKPVTINSIPQSVFTDQYFALHDRASKSVLRESLPCSIPTELLFTKLARRNMTIFTHFPQALMIRLMSKSLEEKRSFKASHIASLDFHEGDLVCGVYRVVARSNNKVEFEIKLKGMEFVNGRLALSFKEEGNAVVFCTETVMWRRVDEKQTMPLEKPVLRWMHETAAWWLIDSGVKYLTELET</sequence>
<evidence type="ECO:0000313" key="1">
    <source>
        <dbReference type="EMBL" id="KAJ5719195.1"/>
    </source>
</evidence>
<gene>
    <name evidence="1" type="ORF">N7493_007650</name>
</gene>
<accession>A0AAD6HI57</accession>
<reference evidence="1" key="1">
    <citation type="journal article" date="2023" name="IMA Fungus">
        <title>Comparative genomic study of the Penicillium genus elucidates a diverse pangenome and 15 lateral gene transfer events.</title>
        <authorList>
            <person name="Petersen C."/>
            <person name="Sorensen T."/>
            <person name="Nielsen M.R."/>
            <person name="Sondergaard T.E."/>
            <person name="Sorensen J.L."/>
            <person name="Fitzpatrick D.A."/>
            <person name="Frisvad J.C."/>
            <person name="Nielsen K.L."/>
        </authorList>
    </citation>
    <scope>NUCLEOTIDE SEQUENCE</scope>
    <source>
        <strain evidence="1">IBT 17514</strain>
    </source>
</reference>
<dbReference type="EMBL" id="JAQJAN010000011">
    <property type="protein sequence ID" value="KAJ5719195.1"/>
    <property type="molecule type" value="Genomic_DNA"/>
</dbReference>
<comment type="caution">
    <text evidence="1">The sequence shown here is derived from an EMBL/GenBank/DDBJ whole genome shotgun (WGS) entry which is preliminary data.</text>
</comment>
<keyword evidence="2" id="KW-1185">Reference proteome</keyword>
<dbReference type="Proteomes" id="UP001215712">
    <property type="component" value="Unassembled WGS sequence"/>
</dbReference>
<protein>
    <submittedName>
        <fullName evidence="1">Uncharacterized protein</fullName>
    </submittedName>
</protein>
<dbReference type="AlphaFoldDB" id="A0AAD6HI57"/>
<reference evidence="1" key="2">
    <citation type="submission" date="2023-01" db="EMBL/GenBank/DDBJ databases">
        <authorList>
            <person name="Petersen C."/>
        </authorList>
    </citation>
    <scope>NUCLEOTIDE SEQUENCE</scope>
    <source>
        <strain evidence="1">IBT 17514</strain>
    </source>
</reference>